<feature type="region of interest" description="Disordered" evidence="5">
    <location>
        <begin position="1388"/>
        <end position="1470"/>
    </location>
</feature>
<feature type="region of interest" description="Disordered" evidence="5">
    <location>
        <begin position="405"/>
        <end position="428"/>
    </location>
</feature>
<feature type="compositionally biased region" description="Basic and acidic residues" evidence="5">
    <location>
        <begin position="1527"/>
        <end position="1538"/>
    </location>
</feature>
<dbReference type="VEuPathDB" id="PlasmoDB:C922_04183"/>
<feature type="compositionally biased region" description="Basic and acidic residues" evidence="5">
    <location>
        <begin position="100"/>
        <end position="111"/>
    </location>
</feature>
<gene>
    <name evidence="7" type="ORF">C922_04183</name>
</gene>
<keyword evidence="8" id="KW-1185">Reference proteome</keyword>
<feature type="compositionally biased region" description="Polar residues" evidence="5">
    <location>
        <begin position="1212"/>
        <end position="1233"/>
    </location>
</feature>
<dbReference type="EMBL" id="KI965479">
    <property type="protein sequence ID" value="EUD65443.1"/>
    <property type="molecule type" value="Genomic_DNA"/>
</dbReference>
<feature type="compositionally biased region" description="Basic and acidic residues" evidence="5">
    <location>
        <begin position="570"/>
        <end position="630"/>
    </location>
</feature>
<comment type="subcellular location">
    <subcellularLocation>
        <location evidence="1">Endoplasmic reticulum</location>
    </subcellularLocation>
</comment>
<feature type="compositionally biased region" description="Basic and acidic residues" evidence="5">
    <location>
        <begin position="272"/>
        <end position="281"/>
    </location>
</feature>
<feature type="region of interest" description="Disordered" evidence="5">
    <location>
        <begin position="1204"/>
        <end position="1248"/>
    </location>
</feature>
<sequence length="1572" mass="175278">MEEHLFSYENIFRNKDLNIDEEIRQKNQKERRPPSEDSNVPPEDRDPKDETASGFDTNKLIIERDEEGSSIQLGSADERKKGEKGQEAEEGDTSPGGEGRPSKADCKRDPAEPVEEESTGVANVMNAADVTTVPHVADAIVHTNSQTEPQSKKKVKNDISSLFADSASEVIGARGEPASDKREFNFWFSGKGATPRGEADGEANGEANREADGEADGEVAEENETHDNRLTTPRGNNPDGATNVKCKRGEDRGDCVIQEAPNGVDASIGDSNVEKEIRGDGGEVPGLTPELSSSDLVGEVSHPDRFQNGPSEKGEDAPRGDTSKAMRGEAACYNAADGNTADHNAAGHNSAGHNSAGDATPTVAASTAAPTALCFGTNGTFCYTRGSKVKCAPLICIIESGIRRRNDGSKGRVAPAPPSSNPSAKHSNSIAIRNRSLEEHVYAIRNFPGPFSRRTNKVDKKVINFLYGHMNLNEKRYGTNVYEYTQKSCLYQYFLNVMKNPHLLQFNLKDVRVDTSGASGAKAHAGDKRRNVVSYFVESSRQKGEGMRNNTGDPPHSGNGYPSGPSDQPDWQHDWSGDLRASEKNPREESGDQERRDSFSDVDGKGALKNNRTEMDKFEITGKDTAKRECPGGGDIDDDGGVYHGDDGGLYERDDISWRTSAYCREVPPFTPAVTWRDTNPGEKKKKKVSVNNRQYTFNDLVDPYFINAFSKMGIKEKITREDIYLEYYHLCIYNSEKAARLCLEKNLFRHFFLILDKYNDEKYRLMLSRYISHMDKSMNHDIEMTDGLKNIFRIYNPSVHDDIVKEAFVFLISLLNRESMTFDRTLLIDYWYCFYVLIYHNFLFQFEENEFSYDEYKEDIHRFFSFLIKQLYVHGRVTESQFLYLQLCGNPCVFEVAMEAQQLETQQLGTQQLEGSPLDSRPVEHPLWGGPHFDVLTFQMCEVIEYLNRSNEDNFFYEDLIRQKINYAFTLLELGVLEQAKSYIEIIYYYVDVIRSQKRNKNKSYYLVHLYESLLSQAKYVLPSLRLHNGGIFSTNWTASNEGLPEGGMYNYKVISPHRDLQHGGVAVHLGSSIQASTTTYTTTTTDTTTAIGGSLLAGTPIGVPPPNEPLSEGQNGSREGHPYYVPSYQQPSGNNVTMTPFEVKNPRGFSTDHVGSTHHGAVTGRISNLFRNNPSSPPHETEALTTNQNQYNERVESYSHLSFPPPPYSVATNPDQSNNQHDVSNTGTSITPHLANAPYPTDQGNSFLSSYHPPQMVVSGEGAEYTPVERTIPYHQYNGPYQNESAQVSYFSGGGQSMAEGALMSDMPDGRNSTAVSFQNISGTCNGGYTANWGGEHGGGHSGGGSTIQYDGRLGSAVGQDNYAYYYDASWNVVYPAAGSFTHATHQVQHDLHHTVQQVPHHPGQRDPHHAAHPPSGNNYPAGGGVPYGGNAKPPEPSGKSGPPEVSDKKTHSEKKKQADEQNGENNMDLINIGKTFISGFFSNIKEKIKMTEQSEDEEENVFYYDYEKKRWREKGVTSDEEEERERRKMQREMEIKNVAPPPQTENLSQANKNPLDIRDVRSRYVDYFN</sequence>
<dbReference type="GO" id="GO:0005783">
    <property type="term" value="C:endoplasmic reticulum"/>
    <property type="evidence" value="ECO:0007669"/>
    <property type="project" value="UniProtKB-SubCell"/>
</dbReference>
<evidence type="ECO:0000313" key="8">
    <source>
        <dbReference type="Proteomes" id="UP000030640"/>
    </source>
</evidence>
<feature type="compositionally biased region" description="Acidic residues" evidence="5">
    <location>
        <begin position="213"/>
        <end position="222"/>
    </location>
</feature>
<feature type="compositionally biased region" description="Basic and acidic residues" evidence="5">
    <location>
        <begin position="1"/>
        <end position="35"/>
    </location>
</feature>
<feature type="region of interest" description="Disordered" evidence="5">
    <location>
        <begin position="185"/>
        <end position="326"/>
    </location>
</feature>
<dbReference type="GeneID" id="20039457"/>
<feature type="region of interest" description="Disordered" evidence="5">
    <location>
        <begin position="1516"/>
        <end position="1558"/>
    </location>
</feature>
<dbReference type="OrthoDB" id="8918678at2759"/>
<dbReference type="Proteomes" id="UP000030640">
    <property type="component" value="Unassembled WGS sequence"/>
</dbReference>
<feature type="region of interest" description="Disordered" evidence="5">
    <location>
        <begin position="1"/>
        <end position="123"/>
    </location>
</feature>
<evidence type="ECO:0000256" key="1">
    <source>
        <dbReference type="ARBA" id="ARBA00004240"/>
    </source>
</evidence>
<feature type="compositionally biased region" description="Basic and acidic residues" evidence="5">
    <location>
        <begin position="312"/>
        <end position="326"/>
    </location>
</feature>
<evidence type="ECO:0000259" key="6">
    <source>
        <dbReference type="Pfam" id="PF12931"/>
    </source>
</evidence>
<feature type="region of interest" description="Disordered" evidence="5">
    <location>
        <begin position="538"/>
        <end position="643"/>
    </location>
</feature>
<keyword evidence="3" id="KW-0256">Endoplasmic reticulum</keyword>
<feature type="compositionally biased region" description="Basic and acidic residues" evidence="5">
    <location>
        <begin position="76"/>
        <end position="87"/>
    </location>
</feature>
<proteinExistence type="predicted"/>
<evidence type="ECO:0000313" key="7">
    <source>
        <dbReference type="EMBL" id="EUD65443.1"/>
    </source>
</evidence>
<dbReference type="Pfam" id="PF12931">
    <property type="entry name" value="TPR_Sec16"/>
    <property type="match status" value="1"/>
</dbReference>
<keyword evidence="4" id="KW-0931">ER-Golgi transport</keyword>
<evidence type="ECO:0000256" key="5">
    <source>
        <dbReference type="SAM" id="MobiDB-lite"/>
    </source>
</evidence>
<reference evidence="7 8" key="1">
    <citation type="submission" date="2013-02" db="EMBL/GenBank/DDBJ databases">
        <title>The Genome Sequence of Plasmodium inui San Antonio 1.</title>
        <authorList>
            <consortium name="The Broad Institute Genome Sequencing Platform"/>
            <consortium name="The Broad Institute Genome Sequencing Center for Infectious Disease"/>
            <person name="Neafsey D."/>
            <person name="Cheeseman I."/>
            <person name="Volkman S."/>
            <person name="Adams J."/>
            <person name="Walker B."/>
            <person name="Young S.K."/>
            <person name="Zeng Q."/>
            <person name="Gargeya S."/>
            <person name="Fitzgerald M."/>
            <person name="Haas B."/>
            <person name="Abouelleil A."/>
            <person name="Alvarado L."/>
            <person name="Arachchi H.M."/>
            <person name="Berlin A.M."/>
            <person name="Chapman S.B."/>
            <person name="Dewar J."/>
            <person name="Goldberg J."/>
            <person name="Griggs A."/>
            <person name="Gujja S."/>
            <person name="Hansen M."/>
            <person name="Howarth C."/>
            <person name="Imamovic A."/>
            <person name="Larimer J."/>
            <person name="McCowan C."/>
            <person name="Murphy C."/>
            <person name="Neiman D."/>
            <person name="Pearson M."/>
            <person name="Priest M."/>
            <person name="Roberts A."/>
            <person name="Saif S."/>
            <person name="Shea T."/>
            <person name="Sisk P."/>
            <person name="Sykes S."/>
            <person name="Wortman J."/>
            <person name="Nusbaum C."/>
            <person name="Birren B."/>
        </authorList>
    </citation>
    <scope>NUCLEOTIDE SEQUENCE [LARGE SCALE GENOMIC DNA]</scope>
    <source>
        <strain evidence="7 8">San Antonio 1</strain>
    </source>
</reference>
<evidence type="ECO:0000256" key="3">
    <source>
        <dbReference type="ARBA" id="ARBA00022824"/>
    </source>
</evidence>
<accession>W7A261</accession>
<evidence type="ECO:0000256" key="4">
    <source>
        <dbReference type="ARBA" id="ARBA00022892"/>
    </source>
</evidence>
<protein>
    <recommendedName>
        <fullName evidence="6">Sec16 Sec23-binding domain-containing protein</fullName>
    </recommendedName>
</protein>
<feature type="compositionally biased region" description="Basic and acidic residues" evidence="5">
    <location>
        <begin position="1448"/>
        <end position="1462"/>
    </location>
</feature>
<organism evidence="7 8">
    <name type="scientific">Plasmodium inui San Antonio 1</name>
    <dbReference type="NCBI Taxonomy" id="1237626"/>
    <lineage>
        <taxon>Eukaryota</taxon>
        <taxon>Sar</taxon>
        <taxon>Alveolata</taxon>
        <taxon>Apicomplexa</taxon>
        <taxon>Aconoidasida</taxon>
        <taxon>Haemosporida</taxon>
        <taxon>Plasmodiidae</taxon>
        <taxon>Plasmodium</taxon>
        <taxon>Plasmodium (Plasmodium)</taxon>
    </lineage>
</organism>
<dbReference type="GO" id="GO:0016192">
    <property type="term" value="P:vesicle-mediated transport"/>
    <property type="evidence" value="ECO:0007669"/>
    <property type="project" value="UniProtKB-KW"/>
</dbReference>
<name>W7A261_9APIC</name>
<dbReference type="InterPro" id="IPR024298">
    <property type="entry name" value="Sec16_Sec23-bd"/>
</dbReference>
<feature type="compositionally biased region" description="Basic and acidic residues" evidence="5">
    <location>
        <begin position="42"/>
        <end position="51"/>
    </location>
</feature>
<keyword evidence="2" id="KW-0813">Transport</keyword>
<dbReference type="RefSeq" id="XP_008817990.1">
    <property type="nucleotide sequence ID" value="XM_008819768.1"/>
</dbReference>
<feature type="region of interest" description="Disordered" evidence="5">
    <location>
        <begin position="1104"/>
        <end position="1135"/>
    </location>
</feature>
<feature type="domain" description="Sec16 Sec23-binding" evidence="6">
    <location>
        <begin position="735"/>
        <end position="1012"/>
    </location>
</feature>
<evidence type="ECO:0000256" key="2">
    <source>
        <dbReference type="ARBA" id="ARBA00022448"/>
    </source>
</evidence>